<evidence type="ECO:0000313" key="3">
    <source>
        <dbReference type="EMBL" id="TPX41160.1"/>
    </source>
</evidence>
<dbReference type="OrthoDB" id="10256467at2759"/>
<sequence length="655" mass="74837">MSADLLSELRPLPEDILLMNESETACQYCGISYLLQNKYEKLERHVRDLECDLQHLKHLETERPELLERMQIAEDGKMHAEDMISELESRAEQAERETEEATIQLNKMQNEWKKMAEQLASTLASDKAKASSRNQIAIHVLSTISKTKSLMKSYILQQKALRKEAISQLLHVVNNKISSVTANAVLQAESAKALADQKCGALEAELRSEIRRYQNALKESDERCERLAQSMEKSQCASNEVTWKHQSYINQLETSITDLQRRLADSDLLLEQSARERGNLFTQVQQQQTVMNAERVDSERQFQARMQEAQTRVEESEEKSRQLISQVKTLESQCDELRGEKRNCADGYEARMRELQEEYRQQIEELGRNHTMQRRRLCDEREAALTLVRETVKKEHDVIIASLQHQVEDLRRARDAARNDVIRVKRESEEETDRRLSGLKEELRSIKVKSAEEVALARTQILCLESQLASRPPPPPSSTSCIVNQSHTSSFFPPIHSSCSSSLTSQPMQSDTTTSVHQHIQQQLSQEISELKQVIARRDADVQFLRETVKMECEERMTLLSELETLRRRISTSAAGPAAEGTASSNTSHAETSERGSRPSTLKKETNGRTRPSTAEVANMSPEQRAFELRMREVARIKQAKMSKDSSGSYGPRRK</sequence>
<dbReference type="EMBL" id="QEAM01000254">
    <property type="protein sequence ID" value="TPX42765.1"/>
    <property type="molecule type" value="Genomic_DNA"/>
</dbReference>
<organism evidence="4 6">
    <name type="scientific">Synchytrium endobioticum</name>
    <dbReference type="NCBI Taxonomy" id="286115"/>
    <lineage>
        <taxon>Eukaryota</taxon>
        <taxon>Fungi</taxon>
        <taxon>Fungi incertae sedis</taxon>
        <taxon>Chytridiomycota</taxon>
        <taxon>Chytridiomycota incertae sedis</taxon>
        <taxon>Chytridiomycetes</taxon>
        <taxon>Synchytriales</taxon>
        <taxon>Synchytriaceae</taxon>
        <taxon>Synchytrium</taxon>
    </lineage>
</organism>
<feature type="coiled-coil region" evidence="1">
    <location>
        <begin position="400"/>
        <end position="427"/>
    </location>
</feature>
<comment type="caution">
    <text evidence="4">The sequence shown here is derived from an EMBL/GenBank/DDBJ whole genome shotgun (WGS) entry which is preliminary data.</text>
</comment>
<name>A0A507CUH5_9FUNG</name>
<accession>A0A507CUH5</accession>
<dbReference type="Proteomes" id="UP000320475">
    <property type="component" value="Unassembled WGS sequence"/>
</dbReference>
<dbReference type="Proteomes" id="UP000317494">
    <property type="component" value="Unassembled WGS sequence"/>
</dbReference>
<proteinExistence type="predicted"/>
<dbReference type="EMBL" id="QEAN01000282">
    <property type="protein sequence ID" value="TPX41160.1"/>
    <property type="molecule type" value="Genomic_DNA"/>
</dbReference>
<keyword evidence="1" id="KW-0175">Coiled coil</keyword>
<feature type="compositionally biased region" description="Basic and acidic residues" evidence="2">
    <location>
        <begin position="625"/>
        <end position="636"/>
    </location>
</feature>
<reference evidence="5 6" key="1">
    <citation type="journal article" date="2019" name="Sci. Rep.">
        <title>Comparative genomics of chytrid fungi reveal insights into the obligate biotrophic and pathogenic lifestyle of Synchytrium endobioticum.</title>
        <authorList>
            <person name="van de Vossenberg B.T.L.H."/>
            <person name="Warris S."/>
            <person name="Nguyen H.D.T."/>
            <person name="van Gent-Pelzer M.P.E."/>
            <person name="Joly D.L."/>
            <person name="van de Geest H.C."/>
            <person name="Bonants P.J.M."/>
            <person name="Smith D.S."/>
            <person name="Levesque C.A."/>
            <person name="van der Lee T.A.J."/>
        </authorList>
    </citation>
    <scope>NUCLEOTIDE SEQUENCE [LARGE SCALE GENOMIC DNA]</scope>
    <source>
        <strain evidence="4 6">LEV6574</strain>
        <strain evidence="3 5">MB42</strain>
    </source>
</reference>
<evidence type="ECO:0000313" key="5">
    <source>
        <dbReference type="Proteomes" id="UP000317494"/>
    </source>
</evidence>
<feature type="compositionally biased region" description="Basic and acidic residues" evidence="2">
    <location>
        <begin position="591"/>
        <end position="608"/>
    </location>
</feature>
<protein>
    <submittedName>
        <fullName evidence="4">Uncharacterized protein</fullName>
    </submittedName>
</protein>
<dbReference type="VEuPathDB" id="FungiDB:SeMB42_g05692"/>
<keyword evidence="5" id="KW-1185">Reference proteome</keyword>
<feature type="region of interest" description="Disordered" evidence="2">
    <location>
        <begin position="572"/>
        <end position="655"/>
    </location>
</feature>
<evidence type="ECO:0000256" key="2">
    <source>
        <dbReference type="SAM" id="MobiDB-lite"/>
    </source>
</evidence>
<evidence type="ECO:0000313" key="6">
    <source>
        <dbReference type="Proteomes" id="UP000320475"/>
    </source>
</evidence>
<gene>
    <name evidence="4" type="ORF">SeLEV6574_g05418</name>
    <name evidence="3" type="ORF">SeMB42_g05692</name>
</gene>
<feature type="coiled-coil region" evidence="1">
    <location>
        <begin position="39"/>
        <end position="111"/>
    </location>
</feature>
<evidence type="ECO:0000313" key="4">
    <source>
        <dbReference type="EMBL" id="TPX42765.1"/>
    </source>
</evidence>
<feature type="coiled-coil region" evidence="1">
    <location>
        <begin position="299"/>
        <end position="369"/>
    </location>
</feature>
<evidence type="ECO:0000256" key="1">
    <source>
        <dbReference type="SAM" id="Coils"/>
    </source>
</evidence>
<feature type="coiled-coil region" evidence="1">
    <location>
        <begin position="199"/>
        <end position="230"/>
    </location>
</feature>
<dbReference type="AlphaFoldDB" id="A0A507CUH5"/>